<dbReference type="AlphaFoldDB" id="A0A0F8ZZ05"/>
<name>A0A0F8ZZ05_9ZZZZ</name>
<protein>
    <submittedName>
        <fullName evidence="1">Uncharacterized protein</fullName>
    </submittedName>
</protein>
<organism evidence="1">
    <name type="scientific">marine sediment metagenome</name>
    <dbReference type="NCBI Taxonomy" id="412755"/>
    <lineage>
        <taxon>unclassified sequences</taxon>
        <taxon>metagenomes</taxon>
        <taxon>ecological metagenomes</taxon>
    </lineage>
</organism>
<evidence type="ECO:0000313" key="1">
    <source>
        <dbReference type="EMBL" id="KKK99063.1"/>
    </source>
</evidence>
<proteinExistence type="predicted"/>
<gene>
    <name evidence="1" type="ORF">LCGC14_2636490</name>
</gene>
<comment type="caution">
    <text evidence="1">The sequence shown here is derived from an EMBL/GenBank/DDBJ whole genome shotgun (WGS) entry which is preliminary data.</text>
</comment>
<sequence>SMDEREFEQAMAGRARECRWRRLCLESQGSREE</sequence>
<accession>A0A0F8ZZ05</accession>
<reference evidence="1" key="1">
    <citation type="journal article" date="2015" name="Nature">
        <title>Complex archaea that bridge the gap between prokaryotes and eukaryotes.</title>
        <authorList>
            <person name="Spang A."/>
            <person name="Saw J.H."/>
            <person name="Jorgensen S.L."/>
            <person name="Zaremba-Niedzwiedzka K."/>
            <person name="Martijn J."/>
            <person name="Lind A.E."/>
            <person name="van Eijk R."/>
            <person name="Schleper C."/>
            <person name="Guy L."/>
            <person name="Ettema T.J."/>
        </authorList>
    </citation>
    <scope>NUCLEOTIDE SEQUENCE</scope>
</reference>
<dbReference type="EMBL" id="LAZR01045356">
    <property type="protein sequence ID" value="KKK99063.1"/>
    <property type="molecule type" value="Genomic_DNA"/>
</dbReference>
<feature type="non-terminal residue" evidence="1">
    <location>
        <position position="1"/>
    </location>
</feature>